<evidence type="ECO:0000313" key="2">
    <source>
        <dbReference type="EMBL" id="NVN30052.1"/>
    </source>
</evidence>
<protein>
    <submittedName>
        <fullName evidence="1">CRISPR system Cascade subunit CasB</fullName>
    </submittedName>
    <submittedName>
        <fullName evidence="2">Type I-E CRISPR-associated protein Cse2/CasB</fullName>
    </submittedName>
</protein>
<dbReference type="Gene3D" id="1.10.520.40">
    <property type="entry name" value="CRISPR-associated protein Cse2"/>
    <property type="match status" value="1"/>
</dbReference>
<dbReference type="NCBIfam" id="TIGR02548">
    <property type="entry name" value="casB_cse2"/>
    <property type="match status" value="1"/>
</dbReference>
<evidence type="ECO:0000313" key="1">
    <source>
        <dbReference type="EMBL" id="MBB3174815.1"/>
    </source>
</evidence>
<proteinExistence type="predicted"/>
<sequence>MIRKPGAALVWWQSLQPDPDRGRAGDRAALARLRRCATVAEVMAEAAAIDLFRRCEADNLNDLPTVALTAAVLAHVRRDAPKMPVARRIGPDSPDSPPESALLKPLRFQRLMQAREPDERLVLFRRLVMLADRELNVRDLSEATLFWTGKLRRQWTYLYWSASPSDPAADAIAPTA</sequence>
<comment type="caution">
    <text evidence="1">The sequence shown here is derived from an EMBL/GenBank/DDBJ whole genome shotgun (WGS) entry which is preliminary data.</text>
</comment>
<dbReference type="Proteomes" id="UP000557688">
    <property type="component" value="Unassembled WGS sequence"/>
</dbReference>
<reference evidence="2 4" key="1">
    <citation type="submission" date="2020-06" db="EMBL/GenBank/DDBJ databases">
        <title>Description of novel acetic acid bacteria.</title>
        <authorList>
            <person name="Sombolestani A."/>
        </authorList>
    </citation>
    <scope>NUCLEOTIDE SEQUENCE [LARGE SCALE GENOMIC DNA]</scope>
    <source>
        <strain evidence="2 4">LMG 26838</strain>
    </source>
</reference>
<dbReference type="EMBL" id="JABXXQ010000098">
    <property type="protein sequence ID" value="NVN30052.1"/>
    <property type="molecule type" value="Genomic_DNA"/>
</dbReference>
<dbReference type="Proteomes" id="UP000565205">
    <property type="component" value="Unassembled WGS sequence"/>
</dbReference>
<dbReference type="EMBL" id="JACHXV010000011">
    <property type="protein sequence ID" value="MBB3174815.1"/>
    <property type="molecule type" value="Genomic_DNA"/>
</dbReference>
<accession>A0A839V1R8</accession>
<reference evidence="1 3" key="2">
    <citation type="submission" date="2020-08" db="EMBL/GenBank/DDBJ databases">
        <title>Genomic Encyclopedia of Type Strains, Phase III (KMG-III): the genomes of soil and plant-associated and newly described type strains.</title>
        <authorList>
            <person name="Whitman W."/>
        </authorList>
    </citation>
    <scope>NUCLEOTIDE SEQUENCE [LARGE SCALE GENOMIC DNA]</scope>
    <source>
        <strain evidence="1 3">CECT 8088</strain>
    </source>
</reference>
<dbReference type="Pfam" id="PF09485">
    <property type="entry name" value="CRISPR_Cse2"/>
    <property type="match status" value="1"/>
</dbReference>
<dbReference type="InterPro" id="IPR013382">
    <property type="entry name" value="CRISPR-assoc_prot_Cse2"/>
</dbReference>
<keyword evidence="3" id="KW-1185">Reference proteome</keyword>
<name>A0A839V1R8_9PROT</name>
<dbReference type="AlphaFoldDB" id="A0A839V1R8"/>
<dbReference type="InterPro" id="IPR038287">
    <property type="entry name" value="Cse2_sf"/>
</dbReference>
<evidence type="ECO:0000313" key="3">
    <source>
        <dbReference type="Proteomes" id="UP000557688"/>
    </source>
</evidence>
<evidence type="ECO:0000313" key="4">
    <source>
        <dbReference type="Proteomes" id="UP000565205"/>
    </source>
</evidence>
<dbReference type="RefSeq" id="WP_176623276.1">
    <property type="nucleotide sequence ID" value="NZ_JABXXQ010000098.1"/>
</dbReference>
<organism evidence="1 3">
    <name type="scientific">Endobacter medicaginis</name>
    <dbReference type="NCBI Taxonomy" id="1181271"/>
    <lineage>
        <taxon>Bacteria</taxon>
        <taxon>Pseudomonadati</taxon>
        <taxon>Pseudomonadota</taxon>
        <taxon>Alphaproteobacteria</taxon>
        <taxon>Acetobacterales</taxon>
        <taxon>Acetobacteraceae</taxon>
        <taxon>Endobacter</taxon>
    </lineage>
</organism>
<gene>
    <name evidence="1" type="ORF">FHR90_002661</name>
    <name evidence="2" type="ORF">HUK83_06845</name>
</gene>